<evidence type="ECO:0008006" key="3">
    <source>
        <dbReference type="Google" id="ProtNLM"/>
    </source>
</evidence>
<protein>
    <recommendedName>
        <fullName evidence="3">HTH CENPB-type domain-containing protein</fullName>
    </recommendedName>
</protein>
<dbReference type="Proteomes" id="UP000800082">
    <property type="component" value="Unassembled WGS sequence"/>
</dbReference>
<organism evidence="1 2">
    <name type="scientific">Didymella exigua CBS 183.55</name>
    <dbReference type="NCBI Taxonomy" id="1150837"/>
    <lineage>
        <taxon>Eukaryota</taxon>
        <taxon>Fungi</taxon>
        <taxon>Dikarya</taxon>
        <taxon>Ascomycota</taxon>
        <taxon>Pezizomycotina</taxon>
        <taxon>Dothideomycetes</taxon>
        <taxon>Pleosporomycetidae</taxon>
        <taxon>Pleosporales</taxon>
        <taxon>Pleosporineae</taxon>
        <taxon>Didymellaceae</taxon>
        <taxon>Didymella</taxon>
    </lineage>
</organism>
<proteinExistence type="predicted"/>
<dbReference type="OrthoDB" id="3942738at2759"/>
<accession>A0A6A5RU53</accession>
<dbReference type="AlphaFoldDB" id="A0A6A5RU53"/>
<evidence type="ECO:0000313" key="1">
    <source>
        <dbReference type="EMBL" id="KAF1931003.1"/>
    </source>
</evidence>
<sequence length="138" mass="16000">MERRSKNVFREFCALRYSVRARDDRIRVTTEHQKLHLSSTRHNSTTMAPINDAIAAIKALKLGEKLVYQTFANKYSVNCVTLAQRHKRVQAPLEIKNLNRQKLTPQQEEKLVRYIEGLNSRHIPPTREMIANFASLVA</sequence>
<gene>
    <name evidence="1" type="ORF">M421DRAFT_364190</name>
</gene>
<dbReference type="EMBL" id="ML978962">
    <property type="protein sequence ID" value="KAF1931003.1"/>
    <property type="molecule type" value="Genomic_DNA"/>
</dbReference>
<reference evidence="1" key="1">
    <citation type="journal article" date="2020" name="Stud. Mycol.">
        <title>101 Dothideomycetes genomes: a test case for predicting lifestyles and emergence of pathogens.</title>
        <authorList>
            <person name="Haridas S."/>
            <person name="Albert R."/>
            <person name="Binder M."/>
            <person name="Bloem J."/>
            <person name="Labutti K."/>
            <person name="Salamov A."/>
            <person name="Andreopoulos B."/>
            <person name="Baker S."/>
            <person name="Barry K."/>
            <person name="Bills G."/>
            <person name="Bluhm B."/>
            <person name="Cannon C."/>
            <person name="Castanera R."/>
            <person name="Culley D."/>
            <person name="Daum C."/>
            <person name="Ezra D."/>
            <person name="Gonzalez J."/>
            <person name="Henrissat B."/>
            <person name="Kuo A."/>
            <person name="Liang C."/>
            <person name="Lipzen A."/>
            <person name="Lutzoni F."/>
            <person name="Magnuson J."/>
            <person name="Mondo S."/>
            <person name="Nolan M."/>
            <person name="Ohm R."/>
            <person name="Pangilinan J."/>
            <person name="Park H.-J."/>
            <person name="Ramirez L."/>
            <person name="Alfaro M."/>
            <person name="Sun H."/>
            <person name="Tritt A."/>
            <person name="Yoshinaga Y."/>
            <person name="Zwiers L.-H."/>
            <person name="Turgeon B."/>
            <person name="Goodwin S."/>
            <person name="Spatafora J."/>
            <person name="Crous P."/>
            <person name="Grigoriev I."/>
        </authorList>
    </citation>
    <scope>NUCLEOTIDE SEQUENCE</scope>
    <source>
        <strain evidence="1">CBS 183.55</strain>
    </source>
</reference>
<name>A0A6A5RU53_9PLEO</name>
<dbReference type="GeneID" id="54347352"/>
<evidence type="ECO:0000313" key="2">
    <source>
        <dbReference type="Proteomes" id="UP000800082"/>
    </source>
</evidence>
<dbReference type="RefSeq" id="XP_033451251.1">
    <property type="nucleotide sequence ID" value="XM_033589704.1"/>
</dbReference>
<keyword evidence="2" id="KW-1185">Reference proteome</keyword>